<protein>
    <submittedName>
        <fullName evidence="1">Uncharacterized protein</fullName>
    </submittedName>
</protein>
<dbReference type="HOGENOM" id="CLU_2505551_0_0_9"/>
<keyword evidence="2" id="KW-1185">Reference proteome</keyword>
<gene>
    <name evidence="1" type="ORF">HMPREF0083_02379</name>
</gene>
<dbReference type="Proteomes" id="UP000016511">
    <property type="component" value="Unassembled WGS sequence"/>
</dbReference>
<proteinExistence type="predicted"/>
<comment type="caution">
    <text evidence="1">The sequence shown here is derived from an EMBL/GenBank/DDBJ whole genome shotgun (WGS) entry which is preliminary data.</text>
</comment>
<organism evidence="1 2">
    <name type="scientific">Aneurinibacillus aneurinilyticus ATCC 12856</name>
    <dbReference type="NCBI Taxonomy" id="649747"/>
    <lineage>
        <taxon>Bacteria</taxon>
        <taxon>Bacillati</taxon>
        <taxon>Bacillota</taxon>
        <taxon>Bacilli</taxon>
        <taxon>Bacillales</taxon>
        <taxon>Paenibacillaceae</taxon>
        <taxon>Aneurinibacillus group</taxon>
        <taxon>Aneurinibacillus</taxon>
    </lineage>
</organism>
<accession>U1X4R8</accession>
<reference evidence="1 2" key="1">
    <citation type="submission" date="2013-08" db="EMBL/GenBank/DDBJ databases">
        <authorList>
            <person name="Weinstock G."/>
            <person name="Sodergren E."/>
            <person name="Wylie T."/>
            <person name="Fulton L."/>
            <person name="Fulton R."/>
            <person name="Fronick C."/>
            <person name="O'Laughlin M."/>
            <person name="Godfrey J."/>
            <person name="Miner T."/>
            <person name="Herter B."/>
            <person name="Appelbaum E."/>
            <person name="Cordes M."/>
            <person name="Lek S."/>
            <person name="Wollam A."/>
            <person name="Pepin K.H."/>
            <person name="Palsikar V.B."/>
            <person name="Mitreva M."/>
            <person name="Wilson R.K."/>
        </authorList>
    </citation>
    <scope>NUCLEOTIDE SEQUENCE [LARGE SCALE GENOMIC DNA]</scope>
    <source>
        <strain evidence="1 2">ATCC 12856</strain>
    </source>
</reference>
<evidence type="ECO:0000313" key="2">
    <source>
        <dbReference type="Proteomes" id="UP000016511"/>
    </source>
</evidence>
<dbReference type="EMBL" id="AWSJ01000147">
    <property type="protein sequence ID" value="ERI09538.1"/>
    <property type="molecule type" value="Genomic_DNA"/>
</dbReference>
<sequence>MVMRNFLLFRKFIAFPPFSQEKVGKDKSRYLFVDGSDYTTLLYACPLLFITLCEHLYHGINRRPIFIDSAHFKILQANISATKLN</sequence>
<dbReference type="AlphaFoldDB" id="U1X4R8"/>
<evidence type="ECO:0000313" key="1">
    <source>
        <dbReference type="EMBL" id="ERI09538.1"/>
    </source>
</evidence>
<name>U1X4R8_ANEAE</name>